<name>A0A9C6TUP2_FRAOC</name>
<keyword evidence="5" id="KW-1185">Reference proteome</keyword>
<dbReference type="SUPFAM" id="SSF54001">
    <property type="entry name" value="Cysteine proteinases"/>
    <property type="match status" value="1"/>
</dbReference>
<reference evidence="6" key="1">
    <citation type="submission" date="2025-08" db="UniProtKB">
        <authorList>
            <consortium name="RefSeq"/>
        </authorList>
    </citation>
    <scope>IDENTIFICATION</scope>
    <source>
        <tissue evidence="6">Whole organism</tissue>
    </source>
</reference>
<feature type="domain" description="Peptidase C1A papain C-terminal" evidence="4">
    <location>
        <begin position="99"/>
        <end position="333"/>
    </location>
</feature>
<dbReference type="PRINTS" id="PR00705">
    <property type="entry name" value="PAPAIN"/>
</dbReference>
<evidence type="ECO:0000256" key="1">
    <source>
        <dbReference type="ARBA" id="ARBA00008455"/>
    </source>
</evidence>
<gene>
    <name evidence="6" type="primary">LOC113208704</name>
</gene>
<dbReference type="InterPro" id="IPR025661">
    <property type="entry name" value="Pept_asp_AS"/>
</dbReference>
<dbReference type="CDD" id="cd02620">
    <property type="entry name" value="Peptidase_C1A_CathepsinB"/>
    <property type="match status" value="1"/>
</dbReference>
<evidence type="ECO:0000256" key="3">
    <source>
        <dbReference type="SAM" id="MobiDB-lite"/>
    </source>
</evidence>
<dbReference type="PANTHER" id="PTHR12411">
    <property type="entry name" value="CYSTEINE PROTEASE FAMILY C1-RELATED"/>
    <property type="match status" value="1"/>
</dbReference>
<dbReference type="Pfam" id="PF00112">
    <property type="entry name" value="Peptidase_C1"/>
    <property type="match status" value="1"/>
</dbReference>
<dbReference type="InterPro" id="IPR013128">
    <property type="entry name" value="Peptidase_C1A"/>
</dbReference>
<dbReference type="SMART" id="SM00645">
    <property type="entry name" value="Pept_C1"/>
    <property type="match status" value="1"/>
</dbReference>
<evidence type="ECO:0000313" key="6">
    <source>
        <dbReference type="RefSeq" id="XP_052120520.1"/>
    </source>
</evidence>
<dbReference type="RefSeq" id="XP_052120520.1">
    <property type="nucleotide sequence ID" value="XM_052264560.1"/>
</dbReference>
<dbReference type="Proteomes" id="UP000504606">
    <property type="component" value="Unplaced"/>
</dbReference>
<dbReference type="InterPro" id="IPR025660">
    <property type="entry name" value="Pept_his_AS"/>
</dbReference>
<comment type="similarity">
    <text evidence="1">Belongs to the peptidase C1 family.</text>
</comment>
<evidence type="ECO:0000259" key="4">
    <source>
        <dbReference type="SMART" id="SM00645"/>
    </source>
</evidence>
<evidence type="ECO:0000256" key="2">
    <source>
        <dbReference type="ARBA" id="ARBA00023157"/>
    </source>
</evidence>
<feature type="region of interest" description="Disordered" evidence="3">
    <location>
        <begin position="25"/>
        <end position="51"/>
    </location>
</feature>
<dbReference type="OrthoDB" id="3789175at2759"/>
<dbReference type="PROSITE" id="PS00639">
    <property type="entry name" value="THIOL_PROTEASE_HIS"/>
    <property type="match status" value="1"/>
</dbReference>
<dbReference type="GeneID" id="113208704"/>
<protein>
    <submittedName>
        <fullName evidence="6">Tubulointerstitial nephritis antigen-like</fullName>
    </submittedName>
</protein>
<dbReference type="PROSITE" id="PS00640">
    <property type="entry name" value="THIOL_PROTEASE_ASN"/>
    <property type="match status" value="1"/>
</dbReference>
<sequence>MKGRAEMLCSRERCLIEADMLEVANKEAGSKPAGSPTADSPGHGGGHRGRPARWTAANYTEFWGRSLEDGVSLRLGTLNPSDVVLHMNPLRHTLDPPNLPASFDARTVWPGALSPVQDQGWCGASWALSTAAVASDRYAIMSLGRETPRLAAQHLLDCNNRKQHGCNGGHLDRAWYFTRKFGLVPESCYPWTGREDKCHVPKKATLDTARCPLRSATSRKAKTELYRMGPAYRLAGEADIMREIIRSGPVQATMRVYQDLFSYQSGVYEHMPMAETARTGFHSVRIVGWGEEAGVKYWIAANSWGEWWGERGFFRIRRGVNECEIENLVLAAWAHTHVRRDLDNTITM</sequence>
<dbReference type="GO" id="GO:0006508">
    <property type="term" value="P:proteolysis"/>
    <property type="evidence" value="ECO:0007669"/>
    <property type="project" value="InterPro"/>
</dbReference>
<dbReference type="InterPro" id="IPR000668">
    <property type="entry name" value="Peptidase_C1A_C"/>
</dbReference>
<keyword evidence="2" id="KW-1015">Disulfide bond</keyword>
<organism evidence="5 6">
    <name type="scientific">Frankliniella occidentalis</name>
    <name type="common">Western flower thrips</name>
    <name type="synonym">Euthrips occidentalis</name>
    <dbReference type="NCBI Taxonomy" id="133901"/>
    <lineage>
        <taxon>Eukaryota</taxon>
        <taxon>Metazoa</taxon>
        <taxon>Ecdysozoa</taxon>
        <taxon>Arthropoda</taxon>
        <taxon>Hexapoda</taxon>
        <taxon>Insecta</taxon>
        <taxon>Pterygota</taxon>
        <taxon>Neoptera</taxon>
        <taxon>Paraneoptera</taxon>
        <taxon>Thysanoptera</taxon>
        <taxon>Terebrantia</taxon>
        <taxon>Thripoidea</taxon>
        <taxon>Thripidae</taxon>
        <taxon>Frankliniella</taxon>
    </lineage>
</organism>
<dbReference type="Gene3D" id="3.90.70.10">
    <property type="entry name" value="Cysteine proteinases"/>
    <property type="match status" value="1"/>
</dbReference>
<dbReference type="AlphaFoldDB" id="A0A9C6TUP2"/>
<evidence type="ECO:0000313" key="5">
    <source>
        <dbReference type="Proteomes" id="UP000504606"/>
    </source>
</evidence>
<dbReference type="KEGG" id="foc:113208704"/>
<proteinExistence type="inferred from homology"/>
<dbReference type="GO" id="GO:0008234">
    <property type="term" value="F:cysteine-type peptidase activity"/>
    <property type="evidence" value="ECO:0007669"/>
    <property type="project" value="InterPro"/>
</dbReference>
<dbReference type="InterPro" id="IPR038765">
    <property type="entry name" value="Papain-like_cys_pep_sf"/>
</dbReference>
<accession>A0A9C6TUP2</accession>